<accession>A0ABN8LWF8</accession>
<sequence length="770" mass="84289">MRKRKKASILILFSLLVSSAAYKVADGSSKPNGETADRGSSSAAISEDNFRTKLVAAEMEQEVAAYGKNGKTYSPEQEHAAYKRAQPKLTDDYERLPREEVQPTPSLLQQGGVAVTLALDASSNEDNKVRVQGTQPVIEERERKETPYGKVKRLNGAAVKAPSYKETNFIEPEAYKKRRRGYSANVQDSVFEGLMARVRDRLAQSGTQPFRAELDQERVNYSRDPGGYKGDEKDSAHRRTFTRVMEDGHRTNKGAKTKSALEKIVAHYDIGSSEIRWPYGTDDLQKDSQKKSRVRKKRRLGPSLTEEEAKSRDTGDEGNKKQAKSGPKLLILIPAICGGLAMLGLLIALLCLCKHCVRKCSKTFKKDPELGECNKPSAKNDLILDINEDEIKIEVENKEDRDSPGPKHNYPASSQPSAVCVEFEDTLRKQLSTIVESKEPNSINNSVSCLSDKTAQRSPSLTAVPTLQVTSETQNMDCSQSIMRLPPSSSLSSDDETEQELSTGSPVSLSAILLIFDQDRESTRSSDILTTQPTTPPGGVESSPPPPSALQGNPEESARLETTPGLEERYILATESSPSSHSEESVSLETTPPGLEEGDTCGMEFSPSSHSALHGKSEESTSLESTPGLEERDTLAMESSPSSHSALCGKFEESVSLETTPSELEEGDTFGMEFSHSSPSVSQGKPEESASLEINPSYHLTRHLSEETETSDSSTECFKTPVAPVDEVVITVEDEGDELPLDKESCDQTGDEDKQHPDDQVVSDDLKTRT</sequence>
<reference evidence="4 5" key="1">
    <citation type="submission" date="2022-05" db="EMBL/GenBank/DDBJ databases">
        <authorList>
            <consortium name="Genoscope - CEA"/>
            <person name="William W."/>
        </authorList>
    </citation>
    <scope>NUCLEOTIDE SEQUENCE [LARGE SCALE GENOMIC DNA]</scope>
</reference>
<feature type="region of interest" description="Disordered" evidence="1">
    <location>
        <begin position="68"/>
        <end position="89"/>
    </location>
</feature>
<evidence type="ECO:0000313" key="4">
    <source>
        <dbReference type="EMBL" id="CAH3019490.1"/>
    </source>
</evidence>
<evidence type="ECO:0000313" key="5">
    <source>
        <dbReference type="Proteomes" id="UP001159427"/>
    </source>
</evidence>
<feature type="compositionally biased region" description="Basic and acidic residues" evidence="1">
    <location>
        <begin position="396"/>
        <end position="405"/>
    </location>
</feature>
<feature type="compositionally biased region" description="Basic and acidic residues" evidence="1">
    <location>
        <begin position="740"/>
        <end position="770"/>
    </location>
</feature>
<evidence type="ECO:0000256" key="1">
    <source>
        <dbReference type="SAM" id="MobiDB-lite"/>
    </source>
</evidence>
<feature type="compositionally biased region" description="Basic and acidic residues" evidence="1">
    <location>
        <begin position="307"/>
        <end position="320"/>
    </location>
</feature>
<feature type="chain" id="PRO_5046689087" evidence="3">
    <location>
        <begin position="22"/>
        <end position="770"/>
    </location>
</feature>
<evidence type="ECO:0000256" key="3">
    <source>
        <dbReference type="SAM" id="SignalP"/>
    </source>
</evidence>
<feature type="signal peptide" evidence="3">
    <location>
        <begin position="1"/>
        <end position="21"/>
    </location>
</feature>
<feature type="compositionally biased region" description="Polar residues" evidence="1">
    <location>
        <begin position="441"/>
        <end position="482"/>
    </location>
</feature>
<feature type="region of interest" description="Disordered" evidence="1">
    <location>
        <begin position="521"/>
        <end position="770"/>
    </location>
</feature>
<keyword evidence="2" id="KW-1133">Transmembrane helix</keyword>
<feature type="region of interest" description="Disordered" evidence="1">
    <location>
        <begin position="441"/>
        <end position="505"/>
    </location>
</feature>
<proteinExistence type="predicted"/>
<comment type="caution">
    <text evidence="4">The sequence shown here is derived from an EMBL/GenBank/DDBJ whole genome shotgun (WGS) entry which is preliminary data.</text>
</comment>
<keyword evidence="2" id="KW-0812">Transmembrane</keyword>
<evidence type="ECO:0000256" key="2">
    <source>
        <dbReference type="SAM" id="Phobius"/>
    </source>
</evidence>
<feature type="compositionally biased region" description="Low complexity" evidence="1">
    <location>
        <begin position="575"/>
        <end position="589"/>
    </location>
</feature>
<feature type="region of interest" description="Disordered" evidence="1">
    <location>
        <begin position="396"/>
        <end position="415"/>
    </location>
</feature>
<feature type="compositionally biased region" description="Basic and acidic residues" evidence="1">
    <location>
        <begin position="212"/>
        <end position="221"/>
    </location>
</feature>
<feature type="region of interest" description="Disordered" evidence="1">
    <location>
        <begin position="25"/>
        <end position="47"/>
    </location>
</feature>
<keyword evidence="3" id="KW-0732">Signal</keyword>
<gene>
    <name evidence="4" type="ORF">PEVE_00002852</name>
</gene>
<dbReference type="Proteomes" id="UP001159427">
    <property type="component" value="Unassembled WGS sequence"/>
</dbReference>
<protein>
    <submittedName>
        <fullName evidence="4">Uncharacterized protein</fullName>
    </submittedName>
</protein>
<name>A0ABN8LWF8_9CNID</name>
<dbReference type="EMBL" id="CALNXI010000117">
    <property type="protein sequence ID" value="CAH3019490.1"/>
    <property type="molecule type" value="Genomic_DNA"/>
</dbReference>
<organism evidence="4 5">
    <name type="scientific">Porites evermanni</name>
    <dbReference type="NCBI Taxonomy" id="104178"/>
    <lineage>
        <taxon>Eukaryota</taxon>
        <taxon>Metazoa</taxon>
        <taxon>Cnidaria</taxon>
        <taxon>Anthozoa</taxon>
        <taxon>Hexacorallia</taxon>
        <taxon>Scleractinia</taxon>
        <taxon>Fungiina</taxon>
        <taxon>Poritidae</taxon>
        <taxon>Porites</taxon>
    </lineage>
</organism>
<feature type="region of interest" description="Disordered" evidence="1">
    <location>
        <begin position="207"/>
        <end position="258"/>
    </location>
</feature>
<feature type="region of interest" description="Disordered" evidence="1">
    <location>
        <begin position="279"/>
        <end position="324"/>
    </location>
</feature>
<keyword evidence="2" id="KW-0472">Membrane</keyword>
<feature type="transmembrane region" description="Helical" evidence="2">
    <location>
        <begin position="329"/>
        <end position="352"/>
    </location>
</feature>
<feature type="compositionally biased region" description="Basic residues" evidence="1">
    <location>
        <begin position="291"/>
        <end position="300"/>
    </location>
</feature>
<keyword evidence="5" id="KW-1185">Reference proteome</keyword>